<protein>
    <submittedName>
        <fullName evidence="1">Uncharacterized protein</fullName>
    </submittedName>
</protein>
<accession>A0A370BM64</accession>
<sequence length="487" mass="53802">MLNLVQLVNHLSRLLEQIGRLNDLQKSDVLMRAQQGEFIRYHILSTEQEIISPTYRTSCMNMLNVTVGLDEQGPGAMPLILEEKQSRKVASVGYGLEKAGFVDCFELPARSHQCPQPILSPPSAPCLPISKPKSSISADPLLADVVNSWMNDTHDNSHFLNGEAKQLWDVGIIPESALYTPPDTTLLTSCPGFGISSPTETISTPVMNGTTPCYSTPSTMGSGSSPGGKLADVRPTSRELLRSLLDGWDNNMSLGLHALGLPVAWKGIQGMVNYLRDLDADEKNTFLDPDAKRIAMVLLYINYEEPCTNHDRYWPALKKKRPSSHVITCTLQAYHDDPCKSKSEKSRRDQISASYAKCGRLWWILAGTLGVGILSQFTHVSSKDASFNEDKINALVTLVLNTHSGTICTFHELEPVVKSLMFGQVTEGLRQAILNDEIGIFGRRRMAHTQAENAAAIARQRTENPWTNVDAKHIAMENMAKFLTNVL</sequence>
<dbReference type="Proteomes" id="UP000253845">
    <property type="component" value="Unassembled WGS sequence"/>
</dbReference>
<dbReference type="EMBL" id="KZ851976">
    <property type="protein sequence ID" value="RDH14181.1"/>
    <property type="molecule type" value="Genomic_DNA"/>
</dbReference>
<reference evidence="1 2" key="1">
    <citation type="submission" date="2018-07" db="EMBL/GenBank/DDBJ databases">
        <title>Section-level genome sequencing of Aspergillus section Nigri to investigate inter- and intra-species variation.</title>
        <authorList>
            <consortium name="DOE Joint Genome Institute"/>
            <person name="Vesth T.C."/>
            <person name="Nybo J.L."/>
            <person name="Theobald S."/>
            <person name="Frisvad J.C."/>
            <person name="Larsen T.O."/>
            <person name="Nielsen K.F."/>
            <person name="Hoof J.B."/>
            <person name="Brandl J."/>
            <person name="Salamov A."/>
            <person name="Riley R."/>
            <person name="Gladden J.M."/>
            <person name="Phatale P."/>
            <person name="Nielsen M.T."/>
            <person name="Lyhne E.K."/>
            <person name="Kogle M.E."/>
            <person name="Strasser K."/>
            <person name="McDonnell E."/>
            <person name="Barry K."/>
            <person name="Clum A."/>
            <person name="Chen C."/>
            <person name="Nolan M."/>
            <person name="Sandor L."/>
            <person name="Kuo A."/>
            <person name="Lipzen A."/>
            <person name="Hainaut M."/>
            <person name="Drula E."/>
            <person name="Tsang A."/>
            <person name="Magnuson J.K."/>
            <person name="Henrissat B."/>
            <person name="Wiebenga A."/>
            <person name="Simmons B.A."/>
            <person name="Makela M.R."/>
            <person name="De vries R.P."/>
            <person name="Grigoriev I.V."/>
            <person name="Mortensen U.H."/>
            <person name="Baker S.E."/>
            <person name="Andersen M.R."/>
        </authorList>
    </citation>
    <scope>NUCLEOTIDE SEQUENCE [LARGE SCALE GENOMIC DNA]</scope>
    <source>
        <strain evidence="1 2">ATCC 13496</strain>
    </source>
</reference>
<dbReference type="VEuPathDB" id="FungiDB:M747DRAFT_250113"/>
<dbReference type="AlphaFoldDB" id="A0A370BM64"/>
<evidence type="ECO:0000313" key="2">
    <source>
        <dbReference type="Proteomes" id="UP000253845"/>
    </source>
</evidence>
<proteinExistence type="predicted"/>
<gene>
    <name evidence="1" type="ORF">M747DRAFT_250113</name>
</gene>
<name>A0A370BM64_ASPNG</name>
<evidence type="ECO:0000313" key="1">
    <source>
        <dbReference type="EMBL" id="RDH14181.1"/>
    </source>
</evidence>
<organism evidence="1 2">
    <name type="scientific">Aspergillus niger ATCC 13496</name>
    <dbReference type="NCBI Taxonomy" id="1353008"/>
    <lineage>
        <taxon>Eukaryota</taxon>
        <taxon>Fungi</taxon>
        <taxon>Dikarya</taxon>
        <taxon>Ascomycota</taxon>
        <taxon>Pezizomycotina</taxon>
        <taxon>Eurotiomycetes</taxon>
        <taxon>Eurotiomycetidae</taxon>
        <taxon>Eurotiales</taxon>
        <taxon>Aspergillaceae</taxon>
        <taxon>Aspergillus</taxon>
        <taxon>Aspergillus subgen. Circumdati</taxon>
    </lineage>
</organism>